<name>A0ABQ9V1V7_SAGOE</name>
<keyword evidence="3" id="KW-1185">Reference proteome</keyword>
<evidence type="ECO:0000313" key="2">
    <source>
        <dbReference type="EMBL" id="KAK2103369.1"/>
    </source>
</evidence>
<feature type="region of interest" description="Disordered" evidence="1">
    <location>
        <begin position="107"/>
        <end position="126"/>
    </location>
</feature>
<sequence>MEGARATMYGPRFSTAAGVRPPSRRALLPISPGARSRAPLGWDPGVDTPRTARPLGSAVAMAGPRPAESDQPRETGDSFSKMETRRRGPSPSGALRVGSVGTWAKRSALLSGERGSSGLAFGSGDD</sequence>
<organism evidence="2 3">
    <name type="scientific">Saguinus oedipus</name>
    <name type="common">Cotton-top tamarin</name>
    <name type="synonym">Oedipomidas oedipus</name>
    <dbReference type="NCBI Taxonomy" id="9490"/>
    <lineage>
        <taxon>Eukaryota</taxon>
        <taxon>Metazoa</taxon>
        <taxon>Chordata</taxon>
        <taxon>Craniata</taxon>
        <taxon>Vertebrata</taxon>
        <taxon>Euteleostomi</taxon>
        <taxon>Mammalia</taxon>
        <taxon>Eutheria</taxon>
        <taxon>Euarchontoglires</taxon>
        <taxon>Primates</taxon>
        <taxon>Haplorrhini</taxon>
        <taxon>Platyrrhini</taxon>
        <taxon>Cebidae</taxon>
        <taxon>Callitrichinae</taxon>
        <taxon>Saguinus</taxon>
    </lineage>
</organism>
<accession>A0ABQ9V1V7</accession>
<dbReference type="EMBL" id="JASSZA010000008">
    <property type="protein sequence ID" value="KAK2103369.1"/>
    <property type="molecule type" value="Genomic_DNA"/>
</dbReference>
<comment type="caution">
    <text evidence="2">The sequence shown here is derived from an EMBL/GenBank/DDBJ whole genome shotgun (WGS) entry which is preliminary data.</text>
</comment>
<protein>
    <submittedName>
        <fullName evidence="2">Uncharacterized protein</fullName>
    </submittedName>
</protein>
<dbReference type="Proteomes" id="UP001266305">
    <property type="component" value="Unassembled WGS sequence"/>
</dbReference>
<evidence type="ECO:0000256" key="1">
    <source>
        <dbReference type="SAM" id="MobiDB-lite"/>
    </source>
</evidence>
<reference evidence="2 3" key="1">
    <citation type="submission" date="2023-05" db="EMBL/GenBank/DDBJ databases">
        <title>B98-5 Cell Line De Novo Hybrid Assembly: An Optical Mapping Approach.</title>
        <authorList>
            <person name="Kananen K."/>
            <person name="Auerbach J.A."/>
            <person name="Kautto E."/>
            <person name="Blachly J.S."/>
        </authorList>
    </citation>
    <scope>NUCLEOTIDE SEQUENCE [LARGE SCALE GENOMIC DNA]</scope>
    <source>
        <strain evidence="2">B95-8</strain>
        <tissue evidence="2">Cell line</tissue>
    </source>
</reference>
<evidence type="ECO:0000313" key="3">
    <source>
        <dbReference type="Proteomes" id="UP001266305"/>
    </source>
</evidence>
<gene>
    <name evidence="2" type="ORF">P7K49_017225</name>
</gene>
<proteinExistence type="predicted"/>
<feature type="region of interest" description="Disordered" evidence="1">
    <location>
        <begin position="1"/>
        <end position="101"/>
    </location>
</feature>
<feature type="compositionally biased region" description="Basic and acidic residues" evidence="1">
    <location>
        <begin position="67"/>
        <end position="86"/>
    </location>
</feature>